<evidence type="ECO:0000313" key="3">
    <source>
        <dbReference type="Proteomes" id="UP000662939"/>
    </source>
</evidence>
<dbReference type="KEGG" id="nav:JQS30_00740"/>
<dbReference type="AlphaFoldDB" id="A0A895XQS3"/>
<dbReference type="EMBL" id="CP070496">
    <property type="protein sequence ID" value="QSB05505.1"/>
    <property type="molecule type" value="Genomic_DNA"/>
</dbReference>
<dbReference type="RefSeq" id="WP_213171513.1">
    <property type="nucleotide sequence ID" value="NZ_CP070496.1"/>
</dbReference>
<evidence type="ECO:0000313" key="2">
    <source>
        <dbReference type="EMBL" id="QSB05505.1"/>
    </source>
</evidence>
<organism evidence="2 3">
    <name type="scientific">Natronoglycomyces albus</name>
    <dbReference type="NCBI Taxonomy" id="2811108"/>
    <lineage>
        <taxon>Bacteria</taxon>
        <taxon>Bacillati</taxon>
        <taxon>Actinomycetota</taxon>
        <taxon>Actinomycetes</taxon>
        <taxon>Glycomycetales</taxon>
        <taxon>Glycomycetaceae</taxon>
        <taxon>Natronoglycomyces</taxon>
    </lineage>
</organism>
<name>A0A895XQS3_9ACTN</name>
<proteinExistence type="predicted"/>
<keyword evidence="3" id="KW-1185">Reference proteome</keyword>
<accession>A0A895XQS3</accession>
<feature type="region of interest" description="Disordered" evidence="1">
    <location>
        <begin position="37"/>
        <end position="77"/>
    </location>
</feature>
<reference evidence="2" key="1">
    <citation type="submission" date="2021-02" db="EMBL/GenBank/DDBJ databases">
        <title>Natronoglycomyces albus gen. nov., sp. nov, a haloalkaliphilic actinobacterium from a soda solonchak soil.</title>
        <authorList>
            <person name="Sorokin D.Y."/>
            <person name="Khijniak T.V."/>
            <person name="Zakharycheva A.P."/>
            <person name="Boueva O.V."/>
            <person name="Ariskina E.V."/>
            <person name="Hahnke R.L."/>
            <person name="Bunk B."/>
            <person name="Sproer C."/>
            <person name="Schumann P."/>
            <person name="Evtushenko L.I."/>
            <person name="Kublanov I.V."/>
        </authorList>
    </citation>
    <scope>NUCLEOTIDE SEQUENCE</scope>
    <source>
        <strain evidence="2">DSM 106290</strain>
    </source>
</reference>
<gene>
    <name evidence="2" type="ORF">JQS30_00740</name>
</gene>
<protein>
    <submittedName>
        <fullName evidence="2">Uncharacterized protein</fullName>
    </submittedName>
</protein>
<evidence type="ECO:0000256" key="1">
    <source>
        <dbReference type="SAM" id="MobiDB-lite"/>
    </source>
</evidence>
<dbReference type="Proteomes" id="UP000662939">
    <property type="component" value="Chromosome"/>
</dbReference>
<sequence>MRRVFRILFSRYGIAAMILLLVFGVVGLSQAGDNAPLRTGTSAQETPKAEEDPFSGMPDDGYVPTPETTEDAQDHDSQYRADDLPAEAVEVAVAFAQQWSQWEGRTSQQWTESMRPFITAELSELLREVDPTQVPANNIEDDPEVTDTHVRIPMDTGQLTVTVINRDGVWRVSAIDWERR</sequence>